<name>A0A6J3QWM6_TURTR</name>
<feature type="transmembrane region" description="Helical" evidence="33">
    <location>
        <begin position="105"/>
        <end position="128"/>
    </location>
</feature>
<evidence type="ECO:0000256" key="8">
    <source>
        <dbReference type="ARBA" id="ARBA00023053"/>
    </source>
</evidence>
<reference evidence="35" key="1">
    <citation type="submission" date="2025-08" db="UniProtKB">
        <authorList>
            <consortium name="RefSeq"/>
        </authorList>
    </citation>
    <scope>IDENTIFICATION</scope>
    <source>
        <tissue evidence="35">Spleen</tissue>
    </source>
</reference>
<dbReference type="FunCoup" id="A0A6J3QWM6">
    <property type="interactions" value="52"/>
</dbReference>
<evidence type="ECO:0000256" key="14">
    <source>
        <dbReference type="ARBA" id="ARBA00034215"/>
    </source>
</evidence>
<keyword evidence="3" id="KW-0813">Transport</keyword>
<protein>
    <recommendedName>
        <fullName evidence="27">Hepatic sodium/bile acid cotransporter</fullName>
    </recommendedName>
    <alternativeName>
        <fullName evidence="29">Na(+)/bile acid cotransporter</fullName>
    </alternativeName>
    <alternativeName>
        <fullName evidence="28">Na(+)/taurocholate transport protein</fullName>
    </alternativeName>
    <alternativeName>
        <fullName evidence="30">Sodium/taurocholate cotransporting polypeptide</fullName>
    </alternativeName>
    <alternativeName>
        <fullName evidence="31">Solute carrier family 10 member 1</fullName>
    </alternativeName>
</protein>
<feature type="region of interest" description="Disordered" evidence="32">
    <location>
        <begin position="1"/>
        <end position="46"/>
    </location>
</feature>
<comment type="catalytic activity">
    <reaction evidence="15">
        <text>cholate(out) + 2 Na(+)(out) = cholate(in) + 2 Na(+)(in)</text>
        <dbReference type="Rhea" id="RHEA:71911"/>
        <dbReference type="ChEBI" id="CHEBI:29101"/>
        <dbReference type="ChEBI" id="CHEBI:29747"/>
    </reaction>
</comment>
<dbReference type="NCBIfam" id="TIGR00841">
    <property type="entry name" value="bass"/>
    <property type="match status" value="1"/>
</dbReference>
<keyword evidence="34" id="KW-1185">Reference proteome</keyword>
<evidence type="ECO:0000256" key="2">
    <source>
        <dbReference type="ARBA" id="ARBA00006528"/>
    </source>
</evidence>
<evidence type="ECO:0000256" key="33">
    <source>
        <dbReference type="SAM" id="Phobius"/>
    </source>
</evidence>
<evidence type="ECO:0000256" key="30">
    <source>
        <dbReference type="ARBA" id="ARBA00078029"/>
    </source>
</evidence>
<evidence type="ECO:0000256" key="20">
    <source>
        <dbReference type="ARBA" id="ARBA00048327"/>
    </source>
</evidence>
<feature type="transmembrane region" description="Helical" evidence="33">
    <location>
        <begin position="362"/>
        <end position="384"/>
    </location>
</feature>
<evidence type="ECO:0000256" key="18">
    <source>
        <dbReference type="ARBA" id="ARBA00047743"/>
    </source>
</evidence>
<sequence length="429" mass="46636">MGLLGLLAKEPGQKSISPARAPSELPFGERAPSLPESPSASAAGSSLELGQGSWTQLLLEASNSPAATLSHTPLSRKERRMEALNESAQFNFSLPHNFGKRPTDWALSVILVIILLTIMLSLGCTMEFSKIKVHFWKPKGLAIALVAQYGIMPLTAFALGKVFQLNNVEALAILICGCSPGGNLSNVFTLAMKGDMNLSIVMTTCSTFFALGMMPLLLYIYSRGIYDGTLKDKVPYGNIMISLILILIPCTIGIILKSKRPQYVRYVTKGGMILLLLCSVAVVVLSVLNVGKSILFVMTPHLLATSSLMPFIGFLLGYVLSALFRLNGRCRRTVSMETGCQNIQLCSTILNVTFPPEVTGPLFFFPLLYMIFQLGEGLLLIAIFRCYEKIKPSKHKTKMIYKADTTEETIPTALGNGTHRGEACPPCTA</sequence>
<evidence type="ECO:0000256" key="27">
    <source>
        <dbReference type="ARBA" id="ARBA00073206"/>
    </source>
</evidence>
<evidence type="ECO:0000313" key="35">
    <source>
        <dbReference type="RefSeq" id="XP_033706895.1"/>
    </source>
</evidence>
<dbReference type="Proteomes" id="UP000245320">
    <property type="component" value="Chromosome 2"/>
</dbReference>
<evidence type="ECO:0000256" key="19">
    <source>
        <dbReference type="ARBA" id="ARBA00048013"/>
    </source>
</evidence>
<comment type="catalytic activity">
    <reaction evidence="20">
        <text>taurocholate(out) + 2 Na(+)(out) = taurocholate(in) + 2 Na(+)(in)</text>
        <dbReference type="Rhea" id="RHEA:71875"/>
        <dbReference type="ChEBI" id="CHEBI:29101"/>
        <dbReference type="ChEBI" id="CHEBI:36257"/>
    </reaction>
</comment>
<evidence type="ECO:0000256" key="25">
    <source>
        <dbReference type="ARBA" id="ARBA00052405"/>
    </source>
</evidence>
<dbReference type="InterPro" id="IPR038770">
    <property type="entry name" value="Na+/solute_symporter_sf"/>
</dbReference>
<keyword evidence="9" id="KW-0445">Lipid transport</keyword>
<comment type="catalytic activity">
    <reaction evidence="21">
        <text>taurochenodeoxycholate(out) + 2 Na(+)(out) = taurochenodeoxycholate(in) + 2 Na(+)(in)</text>
        <dbReference type="Rhea" id="RHEA:71923"/>
        <dbReference type="ChEBI" id="CHEBI:9407"/>
        <dbReference type="ChEBI" id="CHEBI:29101"/>
    </reaction>
</comment>
<comment type="catalytic activity">
    <reaction evidence="17">
        <text>tauroursodeoxycholate(out) + 2 Na(+)(out) = tauroursodeoxycholate(in) + 2 Na(+)(in)</text>
        <dbReference type="Rhea" id="RHEA:71927"/>
        <dbReference type="ChEBI" id="CHEBI:29101"/>
        <dbReference type="ChEBI" id="CHEBI:132028"/>
    </reaction>
</comment>
<comment type="similarity">
    <text evidence="2">Belongs to the bile acid:sodium symporter (BASS) (TC 2.A.28) family.</text>
</comment>
<keyword evidence="4" id="KW-1003">Cell membrane</keyword>
<feature type="transmembrane region" description="Helical" evidence="33">
    <location>
        <begin position="234"/>
        <end position="256"/>
    </location>
</feature>
<evidence type="ECO:0000256" key="16">
    <source>
        <dbReference type="ARBA" id="ARBA00047311"/>
    </source>
</evidence>
<dbReference type="InterPro" id="IPR004710">
    <property type="entry name" value="Bilac:Na_transpt"/>
</dbReference>
<accession>A0A6J3QWM6</accession>
<evidence type="ECO:0000256" key="9">
    <source>
        <dbReference type="ARBA" id="ARBA00023055"/>
    </source>
</evidence>
<organism evidence="34 35">
    <name type="scientific">Tursiops truncatus</name>
    <name type="common">Atlantic bottle-nosed dolphin</name>
    <name type="synonym">Delphinus truncatus</name>
    <dbReference type="NCBI Taxonomy" id="9739"/>
    <lineage>
        <taxon>Eukaryota</taxon>
        <taxon>Metazoa</taxon>
        <taxon>Chordata</taxon>
        <taxon>Craniata</taxon>
        <taxon>Vertebrata</taxon>
        <taxon>Euteleostomi</taxon>
        <taxon>Mammalia</taxon>
        <taxon>Eutheria</taxon>
        <taxon>Laurasiatheria</taxon>
        <taxon>Artiodactyla</taxon>
        <taxon>Whippomorpha</taxon>
        <taxon>Cetacea</taxon>
        <taxon>Odontoceti</taxon>
        <taxon>Delphinidae</taxon>
        <taxon>Tursiops</taxon>
    </lineage>
</organism>
<dbReference type="AlphaFoldDB" id="A0A6J3QWM6"/>
<keyword evidence="8" id="KW-0915">Sodium</keyword>
<keyword evidence="13" id="KW-0739">Sodium transport</keyword>
<keyword evidence="10" id="KW-0406">Ion transport</keyword>
<evidence type="ECO:0000256" key="21">
    <source>
        <dbReference type="ARBA" id="ARBA00048338"/>
    </source>
</evidence>
<feature type="transmembrane region" description="Helical" evidence="33">
    <location>
        <begin position="308"/>
        <end position="326"/>
    </location>
</feature>
<evidence type="ECO:0000256" key="17">
    <source>
        <dbReference type="ARBA" id="ARBA00047596"/>
    </source>
</evidence>
<keyword evidence="12" id="KW-0325">Glycoprotein</keyword>
<evidence type="ECO:0000256" key="11">
    <source>
        <dbReference type="ARBA" id="ARBA00023136"/>
    </source>
</evidence>
<feature type="transmembrane region" description="Helical" evidence="33">
    <location>
        <begin position="198"/>
        <end position="222"/>
    </location>
</feature>
<keyword evidence="6" id="KW-0769">Symport</keyword>
<dbReference type="PANTHER" id="PTHR10361">
    <property type="entry name" value="SODIUM-BILE ACID COTRANSPORTER"/>
    <property type="match status" value="1"/>
</dbReference>
<evidence type="ECO:0000256" key="12">
    <source>
        <dbReference type="ARBA" id="ARBA00023180"/>
    </source>
</evidence>
<comment type="catalytic activity">
    <reaction evidence="16">
        <text>tauroallocholate(out) + 2 Na(+)(out) = tauroallocholate(in) + 2 Na(+)(in)</text>
        <dbReference type="Rhea" id="RHEA:51840"/>
        <dbReference type="ChEBI" id="CHEBI:29101"/>
        <dbReference type="ChEBI" id="CHEBI:191406"/>
    </reaction>
</comment>
<comment type="catalytic activity">
    <reaction evidence="19">
        <text>tauro-beta-muricholate(out) + 2 Na(+)(out) = tauro-beta-muricholate(in) + 2 Na(+)(in)</text>
        <dbReference type="Rhea" id="RHEA:72179"/>
        <dbReference type="ChEBI" id="CHEBI:29101"/>
        <dbReference type="ChEBI" id="CHEBI:133064"/>
    </reaction>
</comment>
<evidence type="ECO:0000256" key="1">
    <source>
        <dbReference type="ARBA" id="ARBA00004651"/>
    </source>
</evidence>
<proteinExistence type="inferred from homology"/>
<evidence type="ECO:0000313" key="34">
    <source>
        <dbReference type="Proteomes" id="UP000245320"/>
    </source>
</evidence>
<comment type="catalytic activity">
    <reaction evidence="25">
        <text>estrone 3-sulfate(out) + 2 Na(+)(out) = estrone 3-sulfate(in) + 2 Na(+)(in)</text>
        <dbReference type="Rhea" id="RHEA:71083"/>
        <dbReference type="ChEBI" id="CHEBI:29101"/>
        <dbReference type="ChEBI" id="CHEBI:60050"/>
    </reaction>
</comment>
<evidence type="ECO:0000256" key="22">
    <source>
        <dbReference type="ARBA" id="ARBA00049276"/>
    </source>
</evidence>
<comment type="catalytic activity">
    <reaction evidence="14">
        <text>glycocholate(out) + 2 Na(+)(out) = glycocholate(in) + 2 Na(+)(in)</text>
        <dbReference type="Rhea" id="RHEA:71935"/>
        <dbReference type="ChEBI" id="CHEBI:29101"/>
        <dbReference type="ChEBI" id="CHEBI:29746"/>
    </reaction>
</comment>
<evidence type="ECO:0000256" key="26">
    <source>
        <dbReference type="ARBA" id="ARBA00056510"/>
    </source>
</evidence>
<evidence type="ECO:0000256" key="13">
    <source>
        <dbReference type="ARBA" id="ARBA00023201"/>
    </source>
</evidence>
<dbReference type="Gene3D" id="1.20.1530.20">
    <property type="match status" value="1"/>
</dbReference>
<feature type="compositionally biased region" description="Low complexity" evidence="32">
    <location>
        <begin position="29"/>
        <end position="46"/>
    </location>
</feature>
<evidence type="ECO:0000256" key="4">
    <source>
        <dbReference type="ARBA" id="ARBA00022475"/>
    </source>
</evidence>
<keyword evidence="7 33" id="KW-1133">Transmembrane helix</keyword>
<dbReference type="OrthoDB" id="203097at2759"/>
<dbReference type="PANTHER" id="PTHR10361:SF40">
    <property type="entry name" value="HEPATIC SODIUM_BILE ACID COTRANSPORTER"/>
    <property type="match status" value="1"/>
</dbReference>
<evidence type="ECO:0000256" key="3">
    <source>
        <dbReference type="ARBA" id="ARBA00022448"/>
    </source>
</evidence>
<comment type="catalytic activity">
    <reaction evidence="24">
        <text>taurohyodeoxycholate(out) + 2 Na(+)(out) = taurohyodeoxycholate(in) + 2 Na(+)(in)</text>
        <dbReference type="Rhea" id="RHEA:72167"/>
        <dbReference type="ChEBI" id="CHEBI:29101"/>
        <dbReference type="ChEBI" id="CHEBI:191407"/>
    </reaction>
</comment>
<evidence type="ECO:0000256" key="29">
    <source>
        <dbReference type="ARBA" id="ARBA00075246"/>
    </source>
</evidence>
<comment type="function">
    <text evidence="26">As a major transporter of conjugated bile salts from plasma into the hepatocyte, it plays a key role in the enterohepatic circulation of bile salts necessary for the solubilization and absorption of dietary fat and fat-soluble vitamins. It is strictly dependent on the extracellular presence of sodium. It exhibits broad substrate specificity and transports various bile acids, such as taurocholate, cholate, as well as non-bile acid organic compounds, such as estrone sulfate. Works collaboratively with the ileal transporter (NTCP2), the organic solute transporter (OST), and the bile salt export pump (BSEP), to ensure efficacious biological recycling of bile acids during enterohepatic circulation.</text>
</comment>
<comment type="subcellular location">
    <subcellularLocation>
        <location evidence="1">Cell membrane</location>
        <topology evidence="1">Multi-pass membrane protein</topology>
    </subcellularLocation>
</comment>
<comment type="catalytic activity">
    <reaction evidence="18">
        <text>taurodeoxycholate(out) + 2 Na(+)(out) = taurodeoxycholate(in) + 2 Na(+)(in)</text>
        <dbReference type="Rhea" id="RHEA:72087"/>
        <dbReference type="ChEBI" id="CHEBI:29101"/>
        <dbReference type="ChEBI" id="CHEBI:36261"/>
    </reaction>
</comment>
<keyword evidence="5 33" id="KW-0812">Transmembrane</keyword>
<evidence type="ECO:0000256" key="28">
    <source>
        <dbReference type="ARBA" id="ARBA00075177"/>
    </source>
</evidence>
<dbReference type="FunFam" id="1.20.1530.20:FF:000016">
    <property type="entry name" value="Solute carrier family 10 member 1"/>
    <property type="match status" value="1"/>
</dbReference>
<feature type="transmembrane region" description="Helical" evidence="33">
    <location>
        <begin position="268"/>
        <end position="288"/>
    </location>
</feature>
<evidence type="ECO:0000256" key="31">
    <source>
        <dbReference type="ARBA" id="ARBA00082917"/>
    </source>
</evidence>
<dbReference type="GO" id="GO:0005886">
    <property type="term" value="C:plasma membrane"/>
    <property type="evidence" value="ECO:0007669"/>
    <property type="project" value="UniProtKB-SubCell"/>
</dbReference>
<evidence type="ECO:0000256" key="6">
    <source>
        <dbReference type="ARBA" id="ARBA00022847"/>
    </source>
</evidence>
<dbReference type="RefSeq" id="XP_033706895.1">
    <property type="nucleotide sequence ID" value="XM_033851004.1"/>
</dbReference>
<dbReference type="InParanoid" id="A0A6J3QWM6"/>
<evidence type="ECO:0000256" key="5">
    <source>
        <dbReference type="ARBA" id="ARBA00022692"/>
    </source>
</evidence>
<feature type="transmembrane region" description="Helical" evidence="33">
    <location>
        <begin position="140"/>
        <end position="159"/>
    </location>
</feature>
<evidence type="ECO:0000256" key="32">
    <source>
        <dbReference type="SAM" id="MobiDB-lite"/>
    </source>
</evidence>
<dbReference type="Pfam" id="PF01758">
    <property type="entry name" value="SBF"/>
    <property type="match status" value="1"/>
</dbReference>
<comment type="catalytic activity">
    <reaction evidence="22">
        <text>tauronorcholate(out) + 2 Na(+)(out) = tauronorcholate(in) + 2 Na(+)(in)</text>
        <dbReference type="Rhea" id="RHEA:71915"/>
        <dbReference type="ChEBI" id="CHEBI:29101"/>
        <dbReference type="ChEBI" id="CHEBI:191405"/>
    </reaction>
</comment>
<keyword evidence="11 33" id="KW-0472">Membrane</keyword>
<gene>
    <name evidence="35" type="primary">SLC10A1</name>
</gene>
<dbReference type="GO" id="GO:0008508">
    <property type="term" value="F:bile acid:sodium symporter activity"/>
    <property type="evidence" value="ECO:0007669"/>
    <property type="project" value="TreeGrafter"/>
</dbReference>
<dbReference type="CTD" id="6554"/>
<evidence type="ECO:0000256" key="24">
    <source>
        <dbReference type="ARBA" id="ARBA00052374"/>
    </source>
</evidence>
<evidence type="ECO:0000256" key="7">
    <source>
        <dbReference type="ARBA" id="ARBA00022989"/>
    </source>
</evidence>
<feature type="transmembrane region" description="Helical" evidence="33">
    <location>
        <begin position="171"/>
        <end position="191"/>
    </location>
</feature>
<evidence type="ECO:0000256" key="15">
    <source>
        <dbReference type="ARBA" id="ARBA00034231"/>
    </source>
</evidence>
<dbReference type="InterPro" id="IPR002657">
    <property type="entry name" value="BilAc:Na_symport/Acr3"/>
</dbReference>
<evidence type="ECO:0000256" key="23">
    <source>
        <dbReference type="ARBA" id="ARBA00051799"/>
    </source>
</evidence>
<evidence type="ECO:0000256" key="10">
    <source>
        <dbReference type="ARBA" id="ARBA00023065"/>
    </source>
</evidence>
<comment type="catalytic activity">
    <reaction evidence="23">
        <text>taurohyocholate(out) + 2 Na(+)(out) = taurohyocholate(in) + 2 Na(+)(in)</text>
        <dbReference type="Rhea" id="RHEA:72171"/>
        <dbReference type="ChEBI" id="CHEBI:29101"/>
        <dbReference type="ChEBI" id="CHEBI:58874"/>
    </reaction>
</comment>